<evidence type="ECO:0000313" key="2">
    <source>
        <dbReference type="Proteomes" id="UP000630149"/>
    </source>
</evidence>
<accession>A0A917N9T0</accession>
<dbReference type="EMBL" id="BMOB01000001">
    <property type="protein sequence ID" value="GGI75922.1"/>
    <property type="molecule type" value="Genomic_DNA"/>
</dbReference>
<dbReference type="SUPFAM" id="SSF81901">
    <property type="entry name" value="HCP-like"/>
    <property type="match status" value="1"/>
</dbReference>
<protein>
    <recommendedName>
        <fullName evidence="3">Sel1 repeat family protein</fullName>
    </recommendedName>
</protein>
<dbReference type="AlphaFoldDB" id="A0A917N9T0"/>
<dbReference type="Gene3D" id="1.25.40.10">
    <property type="entry name" value="Tetratricopeptide repeat domain"/>
    <property type="match status" value="1"/>
</dbReference>
<reference evidence="1" key="2">
    <citation type="submission" date="2020-09" db="EMBL/GenBank/DDBJ databases">
        <authorList>
            <person name="Sun Q."/>
            <person name="Ohkuma M."/>
        </authorList>
    </citation>
    <scope>NUCLEOTIDE SEQUENCE</scope>
    <source>
        <strain evidence="1">JCM 13919</strain>
    </source>
</reference>
<dbReference type="RefSeq" id="WP_131775673.1">
    <property type="nucleotide sequence ID" value="NZ_BMOB01000001.1"/>
</dbReference>
<keyword evidence="2" id="KW-1185">Reference proteome</keyword>
<proteinExistence type="predicted"/>
<evidence type="ECO:0008006" key="3">
    <source>
        <dbReference type="Google" id="ProtNLM"/>
    </source>
</evidence>
<dbReference type="InterPro" id="IPR011990">
    <property type="entry name" value="TPR-like_helical_dom_sf"/>
</dbReference>
<gene>
    <name evidence="1" type="ORF">GCM10007966_00980</name>
</gene>
<comment type="caution">
    <text evidence="1">The sequence shown here is derived from an EMBL/GenBank/DDBJ whole genome shotgun (WGS) entry which is preliminary data.</text>
</comment>
<organism evidence="1 2">
    <name type="scientific">Legionella impletisoli</name>
    <dbReference type="NCBI Taxonomy" id="343510"/>
    <lineage>
        <taxon>Bacteria</taxon>
        <taxon>Pseudomonadati</taxon>
        <taxon>Pseudomonadota</taxon>
        <taxon>Gammaproteobacteria</taxon>
        <taxon>Legionellales</taxon>
        <taxon>Legionellaceae</taxon>
        <taxon>Legionella</taxon>
    </lineage>
</organism>
<evidence type="ECO:0000313" key="1">
    <source>
        <dbReference type="EMBL" id="GGI75922.1"/>
    </source>
</evidence>
<sequence length="196" mass="22922">MSFFKRFKVKRLIKKAKSMQQSRVHNQPSDEALKKEIGIYYTLAAIFMRKQGRKKWPFAREMALECYRAAASIEDAEAQYILGKELLEEGKFRESLQKGEVFTSPSNERRMKTLYEEALAYIKASENLGHIRAKRMHGLCYINGWGVEQDKKHGFELVVDSIDQEKSWDRVPQIFAAMGLNKPEFFSQLTQMRNKQ</sequence>
<dbReference type="Proteomes" id="UP000630149">
    <property type="component" value="Unassembled WGS sequence"/>
</dbReference>
<name>A0A917N9T0_9GAMM</name>
<reference evidence="1" key="1">
    <citation type="journal article" date="2014" name="Int. J. Syst. Evol. Microbiol.">
        <title>Complete genome sequence of Corynebacterium casei LMG S-19264T (=DSM 44701T), isolated from a smear-ripened cheese.</title>
        <authorList>
            <consortium name="US DOE Joint Genome Institute (JGI-PGF)"/>
            <person name="Walter F."/>
            <person name="Albersmeier A."/>
            <person name="Kalinowski J."/>
            <person name="Ruckert C."/>
        </authorList>
    </citation>
    <scope>NUCLEOTIDE SEQUENCE</scope>
    <source>
        <strain evidence="1">JCM 13919</strain>
    </source>
</reference>
<dbReference type="OrthoDB" id="5652782at2"/>